<reference evidence="1" key="1">
    <citation type="submission" date="2018-11" db="EMBL/GenBank/DDBJ databases">
        <authorList>
            <consortium name="Genoscope - CEA"/>
            <person name="William W."/>
        </authorList>
    </citation>
    <scope>NUCLEOTIDE SEQUENCE [LARGE SCALE GENOMIC DNA]</scope>
    <source>
        <strain evidence="1">T9AD</strain>
    </source>
</reference>
<organism evidence="1">
    <name type="scientific">Ectopseudomonas oleovorans</name>
    <name type="common">Pseudomonas oleovorans</name>
    <dbReference type="NCBI Taxonomy" id="301"/>
    <lineage>
        <taxon>Bacteria</taxon>
        <taxon>Pseudomonadati</taxon>
        <taxon>Pseudomonadota</taxon>
        <taxon>Gammaproteobacteria</taxon>
        <taxon>Pseudomonadales</taxon>
        <taxon>Pseudomonadaceae</taxon>
        <taxon>Ectopseudomonas</taxon>
    </lineage>
</organism>
<sequence length="261" mass="28651">MARWVNQYGTVSPDQVVFTLQADNYGPIYQVHGKSMGATWAHCVLGPDISAPGGVQVNNQPSIGGEGWDTPWMGAAYPGHTFTEDIVSWKRAHLINGEWGGPGSQWDNLTILTAQANRWHTGIENHIRYFLQACRNFDLTNPMPAFWVGVEYQVIRSTDSFAIPPANPNDLYTYVPSHILVRWRAVTLPKIPGAIHIVINHAVTNRAALAVLPPGFGYFPPYNVPGALAPHQNTGNYIAGAPALHVPNANTFDQDVEVHNV</sequence>
<name>A0A653BC64_ECTOL</name>
<protein>
    <submittedName>
        <fullName evidence="1">Uncharacterized protein</fullName>
    </submittedName>
</protein>
<evidence type="ECO:0000313" key="1">
    <source>
        <dbReference type="EMBL" id="VDN66012.1"/>
    </source>
</evidence>
<dbReference type="OrthoDB" id="6020485at2"/>
<dbReference type="AlphaFoldDB" id="A0A653BC64"/>
<dbReference type="EMBL" id="LR130779">
    <property type="protein sequence ID" value="VDN66012.1"/>
    <property type="molecule type" value="Genomic_DNA"/>
</dbReference>
<gene>
    <name evidence="1" type="ORF">POT9AD_5037</name>
</gene>
<proteinExistence type="predicted"/>
<accession>A0A653BC64</accession>